<sequence>MLCIIIILDPIARHALLCTFYCRYTCLVVTLIAVYTPSLISLSPLPDHSPSSLPTSLSTPWTH</sequence>
<accession>A0A4Q9MX68</accession>
<name>A0A4Q9MX68_9APHY</name>
<dbReference type="Proteomes" id="UP000292957">
    <property type="component" value="Unassembled WGS sequence"/>
</dbReference>
<reference evidence="3" key="1">
    <citation type="submission" date="2019-01" db="EMBL/GenBank/DDBJ databases">
        <title>Draft genome sequences of three monokaryotic isolates of the white-rot basidiomycete fungus Dichomitus squalens.</title>
        <authorList>
            <consortium name="DOE Joint Genome Institute"/>
            <person name="Lopez S.C."/>
            <person name="Andreopoulos B."/>
            <person name="Pangilinan J."/>
            <person name="Lipzen A."/>
            <person name="Riley R."/>
            <person name="Ahrendt S."/>
            <person name="Ng V."/>
            <person name="Barry K."/>
            <person name="Daum C."/>
            <person name="Grigoriev I.V."/>
            <person name="Hilden K.S."/>
            <person name="Makela M.R."/>
            <person name="de Vries R.P."/>
        </authorList>
    </citation>
    <scope>NUCLEOTIDE SEQUENCE [LARGE SCALE GENOMIC DNA]</scope>
    <source>
        <strain evidence="3">OM18370.1</strain>
    </source>
</reference>
<feature type="transmembrane region" description="Helical" evidence="2">
    <location>
        <begin position="21"/>
        <end position="40"/>
    </location>
</feature>
<keyword evidence="2" id="KW-0472">Membrane</keyword>
<dbReference type="EMBL" id="ML143403">
    <property type="protein sequence ID" value="TBU30876.1"/>
    <property type="molecule type" value="Genomic_DNA"/>
</dbReference>
<keyword evidence="2" id="KW-0812">Transmembrane</keyword>
<evidence type="ECO:0000256" key="1">
    <source>
        <dbReference type="SAM" id="MobiDB-lite"/>
    </source>
</evidence>
<evidence type="ECO:0000313" key="3">
    <source>
        <dbReference type="EMBL" id="TBU30876.1"/>
    </source>
</evidence>
<keyword evidence="2" id="KW-1133">Transmembrane helix</keyword>
<proteinExistence type="predicted"/>
<gene>
    <name evidence="3" type="ORF">BD311DRAFT_753978</name>
</gene>
<dbReference type="AlphaFoldDB" id="A0A4Q9MX68"/>
<evidence type="ECO:0000256" key="2">
    <source>
        <dbReference type="SAM" id="Phobius"/>
    </source>
</evidence>
<protein>
    <submittedName>
        <fullName evidence="3">Uncharacterized protein</fullName>
    </submittedName>
</protein>
<feature type="region of interest" description="Disordered" evidence="1">
    <location>
        <begin position="43"/>
        <end position="63"/>
    </location>
</feature>
<organism evidence="3">
    <name type="scientific">Dichomitus squalens</name>
    <dbReference type="NCBI Taxonomy" id="114155"/>
    <lineage>
        <taxon>Eukaryota</taxon>
        <taxon>Fungi</taxon>
        <taxon>Dikarya</taxon>
        <taxon>Basidiomycota</taxon>
        <taxon>Agaricomycotina</taxon>
        <taxon>Agaricomycetes</taxon>
        <taxon>Polyporales</taxon>
        <taxon>Polyporaceae</taxon>
        <taxon>Dichomitus</taxon>
    </lineage>
</organism>